<name>A0ACB9HG74_9ASTR</name>
<dbReference type="EMBL" id="CM042029">
    <property type="protein sequence ID" value="KAI3794745.1"/>
    <property type="molecule type" value="Genomic_DNA"/>
</dbReference>
<reference evidence="1 2" key="2">
    <citation type="journal article" date="2022" name="Mol. Ecol. Resour.">
        <title>The genomes of chicory, endive, great burdock and yacon provide insights into Asteraceae paleo-polyploidization history and plant inulin production.</title>
        <authorList>
            <person name="Fan W."/>
            <person name="Wang S."/>
            <person name="Wang H."/>
            <person name="Wang A."/>
            <person name="Jiang F."/>
            <person name="Liu H."/>
            <person name="Zhao H."/>
            <person name="Xu D."/>
            <person name="Zhang Y."/>
        </authorList>
    </citation>
    <scope>NUCLEOTIDE SEQUENCE [LARGE SCALE GENOMIC DNA]</scope>
    <source>
        <strain evidence="2">cv. Yunnan</strain>
        <tissue evidence="1">Leaves</tissue>
    </source>
</reference>
<protein>
    <submittedName>
        <fullName evidence="1">Uncharacterized protein</fullName>
    </submittedName>
</protein>
<reference evidence="2" key="1">
    <citation type="journal article" date="2022" name="Mol. Ecol. Resour.">
        <title>The genomes of chicory, endive, great burdock and yacon provide insights into Asteraceae palaeo-polyploidization history and plant inulin production.</title>
        <authorList>
            <person name="Fan W."/>
            <person name="Wang S."/>
            <person name="Wang H."/>
            <person name="Wang A."/>
            <person name="Jiang F."/>
            <person name="Liu H."/>
            <person name="Zhao H."/>
            <person name="Xu D."/>
            <person name="Zhang Y."/>
        </authorList>
    </citation>
    <scope>NUCLEOTIDE SEQUENCE [LARGE SCALE GENOMIC DNA]</scope>
    <source>
        <strain evidence="2">cv. Yunnan</strain>
    </source>
</reference>
<gene>
    <name evidence="1" type="ORF">L1987_37382</name>
</gene>
<comment type="caution">
    <text evidence="1">The sequence shown here is derived from an EMBL/GenBank/DDBJ whole genome shotgun (WGS) entry which is preliminary data.</text>
</comment>
<evidence type="ECO:0000313" key="2">
    <source>
        <dbReference type="Proteomes" id="UP001056120"/>
    </source>
</evidence>
<evidence type="ECO:0000313" key="1">
    <source>
        <dbReference type="EMBL" id="KAI3794745.1"/>
    </source>
</evidence>
<keyword evidence="2" id="KW-1185">Reference proteome</keyword>
<dbReference type="Proteomes" id="UP001056120">
    <property type="component" value="Linkage Group LG12"/>
</dbReference>
<accession>A0ACB9HG74</accession>
<organism evidence="1 2">
    <name type="scientific">Smallanthus sonchifolius</name>
    <dbReference type="NCBI Taxonomy" id="185202"/>
    <lineage>
        <taxon>Eukaryota</taxon>
        <taxon>Viridiplantae</taxon>
        <taxon>Streptophyta</taxon>
        <taxon>Embryophyta</taxon>
        <taxon>Tracheophyta</taxon>
        <taxon>Spermatophyta</taxon>
        <taxon>Magnoliopsida</taxon>
        <taxon>eudicotyledons</taxon>
        <taxon>Gunneridae</taxon>
        <taxon>Pentapetalae</taxon>
        <taxon>asterids</taxon>
        <taxon>campanulids</taxon>
        <taxon>Asterales</taxon>
        <taxon>Asteraceae</taxon>
        <taxon>Asteroideae</taxon>
        <taxon>Heliantheae alliance</taxon>
        <taxon>Millerieae</taxon>
        <taxon>Smallanthus</taxon>
    </lineage>
</organism>
<proteinExistence type="predicted"/>
<sequence length="243" mass="27076">MFLQGGNNGRGNLGFVLSTDAKPRLKWTPELHQRFIEAVNQLGGADKATPKSVLRLMGVHGLTLYHLKSHLQKYRTSKNLCGQTNGGGANKTSMFTHATDTTDETDGTHMSNSSVRPQTNRNLQIDEALHMQIEVPGRFHEVQRHLQLRIEAQEKYLQAVLEMAQETVGRQDLGEGGREATKVQLLELVSKVSSTHCLNSAGFKDLSNHQTDCSIDDSLKSKKPENELESMNVELENSKWNAK</sequence>